<feature type="domain" description="PD-(D/E)XK endonuclease-like" evidence="2">
    <location>
        <begin position="712"/>
        <end position="911"/>
    </location>
</feature>
<dbReference type="EMBL" id="OBEA01000001">
    <property type="protein sequence ID" value="SNY39060.1"/>
    <property type="molecule type" value="Genomic_DNA"/>
</dbReference>
<dbReference type="Proteomes" id="UP000231702">
    <property type="component" value="Unassembled WGS sequence"/>
</dbReference>
<organism evidence="4 5">
    <name type="scientific">Pseudooceanicola antarcticus</name>
    <dbReference type="NCBI Taxonomy" id="1247613"/>
    <lineage>
        <taxon>Bacteria</taxon>
        <taxon>Pseudomonadati</taxon>
        <taxon>Pseudomonadota</taxon>
        <taxon>Alphaproteobacteria</taxon>
        <taxon>Rhodobacterales</taxon>
        <taxon>Paracoccaceae</taxon>
        <taxon>Pseudooceanicola</taxon>
    </lineage>
</organism>
<dbReference type="NCBIfam" id="TIGR02786">
    <property type="entry name" value="addB_alphas"/>
    <property type="match status" value="1"/>
</dbReference>
<reference evidence="4 5" key="1">
    <citation type="submission" date="2017-09" db="EMBL/GenBank/DDBJ databases">
        <authorList>
            <person name="Ehlers B."/>
            <person name="Leendertz F.H."/>
        </authorList>
    </citation>
    <scope>NUCLEOTIDE SEQUENCE [LARGE SCALE GENOMIC DNA]</scope>
    <source>
        <strain evidence="4 5">CGMCC 1.12662</strain>
    </source>
</reference>
<feature type="region of interest" description="Disordered" evidence="1">
    <location>
        <begin position="955"/>
        <end position="984"/>
    </location>
</feature>
<dbReference type="InterPro" id="IPR014153">
    <property type="entry name" value="Ds_break_AddB"/>
</dbReference>
<dbReference type="InterPro" id="IPR027417">
    <property type="entry name" value="P-loop_NTPase"/>
</dbReference>
<feature type="compositionally biased region" description="Basic and acidic residues" evidence="1">
    <location>
        <begin position="955"/>
        <end position="965"/>
    </location>
</feature>
<dbReference type="AlphaFoldDB" id="A0A285HTM4"/>
<dbReference type="InterPro" id="IPR038726">
    <property type="entry name" value="PDDEXK_AddAB-type"/>
</dbReference>
<dbReference type="Proteomes" id="UP000231655">
    <property type="component" value="Unassembled WGS sequence"/>
</dbReference>
<evidence type="ECO:0000313" key="4">
    <source>
        <dbReference type="EMBL" id="SNY39060.1"/>
    </source>
</evidence>
<dbReference type="SUPFAM" id="SSF52540">
    <property type="entry name" value="P-loop containing nucleoside triphosphate hydrolases"/>
    <property type="match status" value="1"/>
</dbReference>
<protein>
    <submittedName>
        <fullName evidence="4">Double-strand break repair protein AddB</fullName>
    </submittedName>
</protein>
<evidence type="ECO:0000313" key="6">
    <source>
        <dbReference type="Proteomes" id="UP000231702"/>
    </source>
</evidence>
<evidence type="ECO:0000259" key="2">
    <source>
        <dbReference type="Pfam" id="PF12705"/>
    </source>
</evidence>
<evidence type="ECO:0000313" key="3">
    <source>
        <dbReference type="EMBL" id="PJE27541.1"/>
    </source>
</evidence>
<dbReference type="OrthoDB" id="9780606at2"/>
<sequence>MTDLRLFDTPGPRLFGLPPGSDFPADLLAGLEARLGDAPPHQRARVQIIVNTQRMRRRIRRIFDTGPAGLLPRVDLLTDLDCRAPIPPSVSAIRRRLELIRLISALLDAEPDLAPRAALYDLADSLARLLDEMQGERVTLEDIAALDVSDLSGHWARAQRFLEIVGQVPRADDLPDPEERQRRVVETLIAEWDAAPPQHPVILAGSTGSRGATHLLMQAVARLPQGAVLLPGFDFDLPQAIWEQLDDPLTGEDHPQFRFRKLMLGLGLEPSDVRPWAEAACHPARNRLVSLAMRPAPVTHQWLEEGPGLGALEPPLEGVTLIKAPGPRAEAMAIALRLRHAAESGEVAALITPDRSLTRQVSAALTRWGILPDDSAGTPLQTTPPGRLLRQVADLFDAPPTAVKMLALLKHPLTHTGQDRGPHLELTRRLELYLRREARPHPGPEDIRAFVERQHLPLAEPWADWLCQWAFTTAEPGPVALETRVAQHRALAETLSRGTAPEGTGALWDKDEGTAALRVMEKLAQDAPHGDVFTARDYGDLASAILGTEEVRNPDEPHPRVLIWGTLEARVQGADVVILGGLNEGSWPEATQPDPWLNRQMRKDAGLLLPERKIGLSAHDFQQAVAAKEVWLTRALRNQDAETVPSRWLNRLTNLLSGLPGQGGPGALAAMEARGAHWLGLVRGVEAPVSAPRAPRPSPAPPVAARPRELWVTDIRTLIRDPYAIYAKRILRLRRLNPLMRDPDAMMRGIVSHTAIETFVQGVNEGRISLTRAALLSTVSEVLDRDVPWGEARALWRARLDRNADWFLRGEEARQAEALQVFTEKTGKAEIRELGFTLSAKADRVDLDTHGRVHLFDYKTGTPPSEAQQKTFDKQLLLEAAIAERAGFGDLGPRPVAQAVYIGLGTNPKEVPAPLGDEPPGTVWENFTELARAWLEPERGYTARRAMEEMNRAGDYDQLSRHGEWEDSDAPDLRPLSMEFGHEA</sequence>
<keyword evidence="6" id="KW-1185">Reference proteome</keyword>
<name>A0A285HTM4_9RHOB</name>
<evidence type="ECO:0000256" key="1">
    <source>
        <dbReference type="SAM" id="MobiDB-lite"/>
    </source>
</evidence>
<dbReference type="RefSeq" id="WP_097144297.1">
    <property type="nucleotide sequence ID" value="NZ_OBEA01000001.1"/>
</dbReference>
<accession>A0A285HTM4</accession>
<proteinExistence type="predicted"/>
<gene>
    <name evidence="3" type="primary">addB</name>
    <name evidence="3" type="ORF">CVM39_13210</name>
    <name evidence="4" type="ORF">SAMN06297129_0519</name>
</gene>
<dbReference type="Pfam" id="PF12705">
    <property type="entry name" value="PDDEXK_1"/>
    <property type="match status" value="1"/>
</dbReference>
<reference evidence="3 6" key="2">
    <citation type="journal article" date="2018" name="Int. J. Syst. Evol. Microbiol.">
        <title>Pseudooceanicola lipolyticus sp. nov., a marine alphaproteobacterium, reclassification of Oceanicola flagellatus as Pseudooceanicola flagellatus comb. nov. and emended description of the genus Pseudooceanicola.</title>
        <authorList>
            <person name="Huang M.-M."/>
            <person name="Guo L.-L."/>
            <person name="Wu Y.-H."/>
            <person name="Lai Q.-L."/>
            <person name="Shao Z.-Z."/>
            <person name="Wang C.-S."/>
            <person name="Wu M."/>
            <person name="Xu X.-W."/>
        </authorList>
    </citation>
    <scope>NUCLEOTIDE SEQUENCE [LARGE SCALE GENOMIC DNA]</scope>
    <source>
        <strain evidence="3 6">Ar-45</strain>
    </source>
</reference>
<evidence type="ECO:0000313" key="5">
    <source>
        <dbReference type="Proteomes" id="UP000231655"/>
    </source>
</evidence>
<dbReference type="EMBL" id="PGTD01000017">
    <property type="protein sequence ID" value="PJE27541.1"/>
    <property type="molecule type" value="Genomic_DNA"/>
</dbReference>